<protein>
    <submittedName>
        <fullName evidence="2">Uncharacterized protein</fullName>
    </submittedName>
</protein>
<dbReference type="InterPro" id="IPR006734">
    <property type="entry name" value="PLATZ"/>
</dbReference>
<evidence type="ECO:0000313" key="2">
    <source>
        <dbReference type="EMBL" id="CAK9185454.1"/>
    </source>
</evidence>
<gene>
    <name evidence="2" type="ORF">ILEXP_LOCUS55853</name>
</gene>
<reference evidence="2 3" key="1">
    <citation type="submission" date="2024-02" db="EMBL/GenBank/DDBJ databases">
        <authorList>
            <person name="Vignale AGUSTIN F."/>
            <person name="Sosa J E."/>
            <person name="Modenutti C."/>
        </authorList>
    </citation>
    <scope>NUCLEOTIDE SEQUENCE [LARGE SCALE GENOMIC DNA]</scope>
</reference>
<dbReference type="AlphaFoldDB" id="A0ABC8UWR6"/>
<keyword evidence="3" id="KW-1185">Reference proteome</keyword>
<dbReference type="EMBL" id="CAUOFW020009313">
    <property type="protein sequence ID" value="CAK9185454.1"/>
    <property type="molecule type" value="Genomic_DNA"/>
</dbReference>
<organism evidence="2 3">
    <name type="scientific">Ilex paraguariensis</name>
    <name type="common">yerba mate</name>
    <dbReference type="NCBI Taxonomy" id="185542"/>
    <lineage>
        <taxon>Eukaryota</taxon>
        <taxon>Viridiplantae</taxon>
        <taxon>Streptophyta</taxon>
        <taxon>Embryophyta</taxon>
        <taxon>Tracheophyta</taxon>
        <taxon>Spermatophyta</taxon>
        <taxon>Magnoliopsida</taxon>
        <taxon>eudicotyledons</taxon>
        <taxon>Gunneridae</taxon>
        <taxon>Pentapetalae</taxon>
        <taxon>asterids</taxon>
        <taxon>campanulids</taxon>
        <taxon>Aquifoliales</taxon>
        <taxon>Aquifoliaceae</taxon>
        <taxon>Ilex</taxon>
    </lineage>
</organism>
<dbReference type="Proteomes" id="UP001642360">
    <property type="component" value="Unassembled WGS sequence"/>
</dbReference>
<comment type="caution">
    <text evidence="2">The sequence shown here is derived from an EMBL/GenBank/DDBJ whole genome shotgun (WGS) entry which is preliminary data.</text>
</comment>
<accession>A0ABC8UWR6</accession>
<proteinExistence type="predicted"/>
<feature type="compositionally biased region" description="Basic residues" evidence="1">
    <location>
        <begin position="95"/>
        <end position="104"/>
    </location>
</feature>
<dbReference type="PANTHER" id="PTHR31065:SF39">
    <property type="entry name" value="PLATZ TRANSCRIPTION FACTOR FAMILY PROTEIN"/>
    <property type="match status" value="1"/>
</dbReference>
<feature type="region of interest" description="Disordered" evidence="1">
    <location>
        <begin position="89"/>
        <end position="111"/>
    </location>
</feature>
<name>A0ABC8UWR6_9AQUA</name>
<sequence length="111" mass="12971">MFLKLYRASWYPTVEAKDAKEWLDISDIQTFSINNHEVVYLNLRPRIEKEKESNGRTNLCETCQRIKGNGLASQQIRGEKRIAAAVDPSTDLPPRRRRRLRKGIPQRAPFF</sequence>
<dbReference type="PANTHER" id="PTHR31065">
    <property type="entry name" value="PLATZ TRANSCRIPTION FACTOR FAMILY PROTEIN"/>
    <property type="match status" value="1"/>
</dbReference>
<evidence type="ECO:0000256" key="1">
    <source>
        <dbReference type="SAM" id="MobiDB-lite"/>
    </source>
</evidence>
<dbReference type="Pfam" id="PF04640">
    <property type="entry name" value="PLATZ"/>
    <property type="match status" value="1"/>
</dbReference>
<evidence type="ECO:0000313" key="3">
    <source>
        <dbReference type="Proteomes" id="UP001642360"/>
    </source>
</evidence>